<protein>
    <recommendedName>
        <fullName evidence="3">Ig-like domain-containing protein</fullName>
    </recommendedName>
</protein>
<dbReference type="AlphaFoldDB" id="A0AAD9Q7G6"/>
<dbReference type="Gene3D" id="1.10.533.10">
    <property type="entry name" value="Death Domain, Fas"/>
    <property type="match status" value="1"/>
</dbReference>
<dbReference type="InterPro" id="IPR013783">
    <property type="entry name" value="Ig-like_fold"/>
</dbReference>
<dbReference type="Pfam" id="PF13927">
    <property type="entry name" value="Ig_3"/>
    <property type="match status" value="1"/>
</dbReference>
<dbReference type="EMBL" id="JARQWQ010000058">
    <property type="protein sequence ID" value="KAK2556094.1"/>
    <property type="molecule type" value="Genomic_DNA"/>
</dbReference>
<dbReference type="InterPro" id="IPR007110">
    <property type="entry name" value="Ig-like_dom"/>
</dbReference>
<dbReference type="SMART" id="SM00408">
    <property type="entry name" value="IGc2"/>
    <property type="match status" value="1"/>
</dbReference>
<dbReference type="InterPro" id="IPR036179">
    <property type="entry name" value="Ig-like_dom_sf"/>
</dbReference>
<evidence type="ECO:0000259" key="3">
    <source>
        <dbReference type="PROSITE" id="PS50835"/>
    </source>
</evidence>
<dbReference type="InterPro" id="IPR011029">
    <property type="entry name" value="DEATH-like_dom_sf"/>
</dbReference>
<proteinExistence type="predicted"/>
<dbReference type="InterPro" id="IPR003599">
    <property type="entry name" value="Ig_sub"/>
</dbReference>
<name>A0AAD9Q7G6_ACRCE</name>
<dbReference type="Gene3D" id="2.60.40.10">
    <property type="entry name" value="Immunoglobulins"/>
    <property type="match status" value="1"/>
</dbReference>
<evidence type="ECO:0000256" key="2">
    <source>
        <dbReference type="SAM" id="MobiDB-lite"/>
    </source>
</evidence>
<dbReference type="PROSITE" id="PS50835">
    <property type="entry name" value="IG_LIKE"/>
    <property type="match status" value="1"/>
</dbReference>
<dbReference type="Proteomes" id="UP001249851">
    <property type="component" value="Unassembled WGS sequence"/>
</dbReference>
<sequence>MAEDVAKAAAEASTNAVMDLSLCTGAFSISLKIDNVWLAGAVTLGALSLGAFYLSRKGPTEEAIRRALERNILDATDPRVINITDGHSILTELHCNSETSFLIFLDDFENNTVKFRLEEELKKIGFKSDLEVTIQNKETVDKQVSHTRGRCSTGKETGKAVIWQRNQKDLAKHEEERLNKLKDIEKRSKELQRIGDELGEIWFEKAKGNSSRELEFIKERLQRELAISKGLRKTTEKLQDEKKRLETTRRIMEHDVLELREKVHELEKTNQSFQQKLKRTEKEIERLQLKEIDDVIPETRPRSPSGTSLGVSSGYQSEEEPDESTLEIIQMPRSQIIQEGKNLVLSCHTRGLSDMRYRWVKDDVEIPGANRPDLVLEPVRMHDFGMYFCRVWDKSGSVTSLAADIDVFPRTNKRFKGLHELNEDTKQAFIDLLSKKRLPGLATWKQVARRYGMRETEISLLDNEKVPAAALFQKLLSLGPNLTVYYLCKTFKEAGLKRLDCVDLLSQEMVTSI</sequence>
<gene>
    <name evidence="4" type="ORF">P5673_022114</name>
</gene>
<evidence type="ECO:0000313" key="4">
    <source>
        <dbReference type="EMBL" id="KAK2556094.1"/>
    </source>
</evidence>
<feature type="region of interest" description="Disordered" evidence="2">
    <location>
        <begin position="295"/>
        <end position="324"/>
    </location>
</feature>
<dbReference type="CDD" id="cd00096">
    <property type="entry name" value="Ig"/>
    <property type="match status" value="1"/>
</dbReference>
<accession>A0AAD9Q7G6</accession>
<feature type="coiled-coil region" evidence="1">
    <location>
        <begin position="228"/>
        <end position="290"/>
    </location>
</feature>
<comment type="caution">
    <text evidence="4">The sequence shown here is derived from an EMBL/GenBank/DDBJ whole genome shotgun (WGS) entry which is preliminary data.</text>
</comment>
<organism evidence="4 5">
    <name type="scientific">Acropora cervicornis</name>
    <name type="common">Staghorn coral</name>
    <dbReference type="NCBI Taxonomy" id="6130"/>
    <lineage>
        <taxon>Eukaryota</taxon>
        <taxon>Metazoa</taxon>
        <taxon>Cnidaria</taxon>
        <taxon>Anthozoa</taxon>
        <taxon>Hexacorallia</taxon>
        <taxon>Scleractinia</taxon>
        <taxon>Astrocoeniina</taxon>
        <taxon>Acroporidae</taxon>
        <taxon>Acropora</taxon>
    </lineage>
</organism>
<evidence type="ECO:0000256" key="1">
    <source>
        <dbReference type="SAM" id="Coils"/>
    </source>
</evidence>
<reference evidence="4" key="2">
    <citation type="journal article" date="2023" name="Science">
        <title>Genomic signatures of disease resistance in endangered staghorn corals.</title>
        <authorList>
            <person name="Vollmer S.V."/>
            <person name="Selwyn J.D."/>
            <person name="Despard B.A."/>
            <person name="Roesel C.L."/>
        </authorList>
    </citation>
    <scope>NUCLEOTIDE SEQUENCE</scope>
    <source>
        <strain evidence="4">K2</strain>
    </source>
</reference>
<keyword evidence="1" id="KW-0175">Coiled coil</keyword>
<dbReference type="SUPFAM" id="SSF48726">
    <property type="entry name" value="Immunoglobulin"/>
    <property type="match status" value="1"/>
</dbReference>
<dbReference type="InterPro" id="IPR003598">
    <property type="entry name" value="Ig_sub2"/>
</dbReference>
<reference evidence="4" key="1">
    <citation type="journal article" date="2023" name="G3 (Bethesda)">
        <title>Whole genome assembly and annotation of the endangered Caribbean coral Acropora cervicornis.</title>
        <authorList>
            <person name="Selwyn J.D."/>
            <person name="Vollmer S.V."/>
        </authorList>
    </citation>
    <scope>NUCLEOTIDE SEQUENCE</scope>
    <source>
        <strain evidence="4">K2</strain>
    </source>
</reference>
<evidence type="ECO:0000313" key="5">
    <source>
        <dbReference type="Proteomes" id="UP001249851"/>
    </source>
</evidence>
<feature type="compositionally biased region" description="Polar residues" evidence="2">
    <location>
        <begin position="302"/>
        <end position="316"/>
    </location>
</feature>
<feature type="domain" description="Ig-like" evidence="3">
    <location>
        <begin position="321"/>
        <end position="399"/>
    </location>
</feature>
<dbReference type="SMART" id="SM00409">
    <property type="entry name" value="IG"/>
    <property type="match status" value="1"/>
</dbReference>
<keyword evidence="5" id="KW-1185">Reference proteome</keyword>